<evidence type="ECO:0000259" key="1">
    <source>
        <dbReference type="Pfam" id="PF13276"/>
    </source>
</evidence>
<accession>A0A3A9JBJ7</accession>
<evidence type="ECO:0000313" key="3">
    <source>
        <dbReference type="EMBL" id="RMI16995.1"/>
    </source>
</evidence>
<name>A0A3A9JBJ7_9PROT</name>
<dbReference type="Proteomes" id="UP000274097">
    <property type="component" value="Unassembled WGS sequence"/>
</dbReference>
<proteinExistence type="predicted"/>
<dbReference type="PANTHER" id="PTHR46889">
    <property type="entry name" value="TRANSPOSASE INSF FOR INSERTION SEQUENCE IS3B-RELATED"/>
    <property type="match status" value="1"/>
</dbReference>
<protein>
    <recommendedName>
        <fullName evidence="1">HTH-like domain-containing protein</fullName>
    </recommendedName>
</protein>
<dbReference type="EMBL" id="RFLX01000042">
    <property type="protein sequence ID" value="RMI16995.1"/>
    <property type="molecule type" value="Genomic_DNA"/>
</dbReference>
<comment type="caution">
    <text evidence="2">The sequence shown here is derived from an EMBL/GenBank/DDBJ whole genome shotgun (WGS) entry which is preliminary data.</text>
</comment>
<dbReference type="InterPro" id="IPR025948">
    <property type="entry name" value="HTH-like_dom"/>
</dbReference>
<reference evidence="2 5" key="1">
    <citation type="submission" date="2018-09" db="EMBL/GenBank/DDBJ databases">
        <title>Roseomonas sp. nov., isolated from feces of Tibetan antelopes in the Qinghai-Tibet plateau, China.</title>
        <authorList>
            <person name="Tian Z."/>
        </authorList>
    </citation>
    <scope>NUCLEOTIDE SEQUENCE [LARGE SCALE GENOMIC DNA]</scope>
    <source>
        <strain evidence="3 4">Z23</strain>
        <strain evidence="2 5">Z24</strain>
    </source>
</reference>
<organism evidence="2 5">
    <name type="scientific">Teichococcus wenyumeiae</name>
    <dbReference type="NCBI Taxonomy" id="2478470"/>
    <lineage>
        <taxon>Bacteria</taxon>
        <taxon>Pseudomonadati</taxon>
        <taxon>Pseudomonadota</taxon>
        <taxon>Alphaproteobacteria</taxon>
        <taxon>Acetobacterales</taxon>
        <taxon>Roseomonadaceae</taxon>
        <taxon>Roseomonas</taxon>
    </lineage>
</organism>
<dbReference type="InParanoid" id="A0A3A9JBJ7"/>
<evidence type="ECO:0000313" key="2">
    <source>
        <dbReference type="EMBL" id="RKK03500.1"/>
    </source>
</evidence>
<dbReference type="PANTHER" id="PTHR46889:SF4">
    <property type="entry name" value="TRANSPOSASE INSO FOR INSERTION SEQUENCE ELEMENT IS911B-RELATED"/>
    <property type="match status" value="1"/>
</dbReference>
<keyword evidence="4" id="KW-1185">Reference proteome</keyword>
<dbReference type="InterPro" id="IPR050900">
    <property type="entry name" value="Transposase_IS3/IS150/IS904"/>
</dbReference>
<dbReference type="Pfam" id="PF13276">
    <property type="entry name" value="HTH_21"/>
    <property type="match status" value="1"/>
</dbReference>
<evidence type="ECO:0000313" key="5">
    <source>
        <dbReference type="Proteomes" id="UP000278036"/>
    </source>
</evidence>
<feature type="domain" description="HTH-like" evidence="1">
    <location>
        <begin position="4"/>
        <end position="51"/>
    </location>
</feature>
<sequence length="88" mass="10260">MLVSEIRRLQLRHHGRPRIHAALRAEGHRCSRGRVERLMRRHHIRARAGRRFQPFTTDSRHLLAVAPNLLAQCFEAAAPNRVWLADLT</sequence>
<dbReference type="AlphaFoldDB" id="A0A3A9JBJ7"/>
<gene>
    <name evidence="2" type="ORF">D6Z83_14235</name>
    <name evidence="3" type="ORF">EBE87_24445</name>
</gene>
<dbReference type="Proteomes" id="UP000278036">
    <property type="component" value="Unassembled WGS sequence"/>
</dbReference>
<dbReference type="EMBL" id="RAQU01000083">
    <property type="protein sequence ID" value="RKK03500.1"/>
    <property type="molecule type" value="Genomic_DNA"/>
</dbReference>
<evidence type="ECO:0000313" key="4">
    <source>
        <dbReference type="Proteomes" id="UP000274097"/>
    </source>
</evidence>